<gene>
    <name evidence="3" type="ORF">Pan216_53480</name>
</gene>
<sequence length="361" mass="38754" precursor="true">MGRRWAGILLFLLAGCASVRSVVPENVYRAGGVMPEARLDQEIAQRDIQTVVNVSGFQPGESWYRHLREHCETEGVELVDLTIEPNVAPDREELLRLVETYKSSPKPILLVAHDSPTSAGFAGAFYLLSMEGQTPSTAIKQLPPWARVGHDPLANFVTGWTSLADFYRDYGVTPETAHDHAVDASPALAQSFDHQVARPTEPTVKPSAKTELNREEVTESLYETAERIKQTWDEASDGPSYALFGNHLPEEGTVLRDYSSVIVNSPIDQGTILIGRAKPLLTWGRPKKAPPPDDGGGSSPNAPIRLGAPVVKSPSRGTTTGRGLGVPIGLDSARGRSTASSTPPARLGAPVVVAARDLAGS</sequence>
<proteinExistence type="predicted"/>
<dbReference type="OrthoDB" id="9814896at2"/>
<reference evidence="3 4" key="1">
    <citation type="submission" date="2019-02" db="EMBL/GenBank/DDBJ databases">
        <title>Deep-cultivation of Planctomycetes and their phenomic and genomic characterization uncovers novel biology.</title>
        <authorList>
            <person name="Wiegand S."/>
            <person name="Jogler M."/>
            <person name="Boedeker C."/>
            <person name="Pinto D."/>
            <person name="Vollmers J."/>
            <person name="Rivas-Marin E."/>
            <person name="Kohn T."/>
            <person name="Peeters S.H."/>
            <person name="Heuer A."/>
            <person name="Rast P."/>
            <person name="Oberbeckmann S."/>
            <person name="Bunk B."/>
            <person name="Jeske O."/>
            <person name="Meyerdierks A."/>
            <person name="Storesund J.E."/>
            <person name="Kallscheuer N."/>
            <person name="Luecker S."/>
            <person name="Lage O.M."/>
            <person name="Pohl T."/>
            <person name="Merkel B.J."/>
            <person name="Hornburger P."/>
            <person name="Mueller R.-W."/>
            <person name="Bruemmer F."/>
            <person name="Labrenz M."/>
            <person name="Spormann A.M."/>
            <person name="Op den Camp H."/>
            <person name="Overmann J."/>
            <person name="Amann R."/>
            <person name="Jetten M.S.M."/>
            <person name="Mascher T."/>
            <person name="Medema M.H."/>
            <person name="Devos D.P."/>
            <person name="Kaster A.-K."/>
            <person name="Ovreas L."/>
            <person name="Rohde M."/>
            <person name="Galperin M.Y."/>
            <person name="Jogler C."/>
        </authorList>
    </citation>
    <scope>NUCLEOTIDE SEQUENCE [LARGE SCALE GENOMIC DNA]</scope>
    <source>
        <strain evidence="3 4">Pan216</strain>
    </source>
</reference>
<feature type="region of interest" description="Disordered" evidence="1">
    <location>
        <begin position="283"/>
        <end position="349"/>
    </location>
</feature>
<evidence type="ECO:0000313" key="3">
    <source>
        <dbReference type="EMBL" id="QDU64458.1"/>
    </source>
</evidence>
<accession>A0A518BBU2</accession>
<dbReference type="PROSITE" id="PS51257">
    <property type="entry name" value="PROKAR_LIPOPROTEIN"/>
    <property type="match status" value="1"/>
</dbReference>
<feature type="signal peptide" evidence="2">
    <location>
        <begin position="1"/>
        <end position="21"/>
    </location>
</feature>
<dbReference type="Gene3D" id="3.90.190.10">
    <property type="entry name" value="Protein tyrosine phosphatase superfamily"/>
    <property type="match status" value="1"/>
</dbReference>
<dbReference type="Proteomes" id="UP000317093">
    <property type="component" value="Chromosome"/>
</dbReference>
<keyword evidence="4" id="KW-1185">Reference proteome</keyword>
<evidence type="ECO:0000313" key="4">
    <source>
        <dbReference type="Proteomes" id="UP000317093"/>
    </source>
</evidence>
<protein>
    <submittedName>
        <fullName evidence="3">Uncharacterized protein</fullName>
    </submittedName>
</protein>
<keyword evidence="2" id="KW-0732">Signal</keyword>
<dbReference type="KEGG" id="knv:Pan216_53480"/>
<evidence type="ECO:0000256" key="2">
    <source>
        <dbReference type="SAM" id="SignalP"/>
    </source>
</evidence>
<dbReference type="EMBL" id="CP036279">
    <property type="protein sequence ID" value="QDU64458.1"/>
    <property type="molecule type" value="Genomic_DNA"/>
</dbReference>
<organism evidence="3 4">
    <name type="scientific">Kolteria novifilia</name>
    <dbReference type="NCBI Taxonomy" id="2527975"/>
    <lineage>
        <taxon>Bacteria</taxon>
        <taxon>Pseudomonadati</taxon>
        <taxon>Planctomycetota</taxon>
        <taxon>Planctomycetia</taxon>
        <taxon>Kolteriales</taxon>
        <taxon>Kolteriaceae</taxon>
        <taxon>Kolteria</taxon>
    </lineage>
</organism>
<name>A0A518BBU2_9BACT</name>
<dbReference type="AlphaFoldDB" id="A0A518BBU2"/>
<dbReference type="InterPro" id="IPR029021">
    <property type="entry name" value="Prot-tyrosine_phosphatase-like"/>
</dbReference>
<dbReference type="RefSeq" id="WP_145262689.1">
    <property type="nucleotide sequence ID" value="NZ_CP036279.1"/>
</dbReference>
<evidence type="ECO:0000256" key="1">
    <source>
        <dbReference type="SAM" id="MobiDB-lite"/>
    </source>
</evidence>
<feature type="chain" id="PRO_5022208126" evidence="2">
    <location>
        <begin position="22"/>
        <end position="361"/>
    </location>
</feature>
<feature type="region of interest" description="Disordered" evidence="1">
    <location>
        <begin position="196"/>
        <end position="215"/>
    </location>
</feature>